<dbReference type="AlphaFoldDB" id="A0A1M5SE48"/>
<dbReference type="InterPro" id="IPR036196">
    <property type="entry name" value="Ptyr_pPase_sf"/>
</dbReference>
<protein>
    <submittedName>
        <fullName evidence="3">Arsenate reductase</fullName>
    </submittedName>
</protein>
<dbReference type="SMART" id="SM00226">
    <property type="entry name" value="LMWPc"/>
    <property type="match status" value="1"/>
</dbReference>
<dbReference type="RefSeq" id="WP_072725570.1">
    <property type="nucleotide sequence ID" value="NZ_FQXH01000019.1"/>
</dbReference>
<dbReference type="CDD" id="cd16345">
    <property type="entry name" value="LMWP_ArsC"/>
    <property type="match status" value="1"/>
</dbReference>
<evidence type="ECO:0000313" key="4">
    <source>
        <dbReference type="Proteomes" id="UP000242520"/>
    </source>
</evidence>
<accession>A0A1M5SE48</accession>
<evidence type="ECO:0000259" key="2">
    <source>
        <dbReference type="SMART" id="SM00226"/>
    </source>
</evidence>
<dbReference type="SUPFAM" id="SSF52788">
    <property type="entry name" value="Phosphotyrosine protein phosphatases I"/>
    <property type="match status" value="1"/>
</dbReference>
<dbReference type="Proteomes" id="UP000242520">
    <property type="component" value="Unassembled WGS sequence"/>
</dbReference>
<evidence type="ECO:0000256" key="1">
    <source>
        <dbReference type="ARBA" id="ARBA00022849"/>
    </source>
</evidence>
<keyword evidence="4" id="KW-1185">Reference proteome</keyword>
<keyword evidence="1" id="KW-0059">Arsenical resistance</keyword>
<reference evidence="4" key="1">
    <citation type="submission" date="2016-11" db="EMBL/GenBank/DDBJ databases">
        <authorList>
            <person name="Varghese N."/>
            <person name="Submissions S."/>
        </authorList>
    </citation>
    <scope>NUCLEOTIDE SEQUENCE [LARGE SCALE GENOMIC DNA]</scope>
    <source>
        <strain evidence="4">DSM 15285</strain>
    </source>
</reference>
<dbReference type="PANTHER" id="PTHR43428">
    <property type="entry name" value="ARSENATE REDUCTASE"/>
    <property type="match status" value="1"/>
</dbReference>
<dbReference type="OrthoDB" id="9784339at2"/>
<sequence>MKKKVAFVCVHNSCRSQMAEAWAKQLGSEVLEVYSAGTEKYHEVKQGAVQVMEEVGINMSKHYPKLLTDIPKEIDILITMGCNVVCPFVPCKYLEDWGLEDPSGGPIEDFRNTRDIIKEKVEDLIEKVKKGEYK</sequence>
<gene>
    <name evidence="3" type="ORF">SAMN02744040_01723</name>
</gene>
<proteinExistence type="predicted"/>
<dbReference type="InterPro" id="IPR023485">
    <property type="entry name" value="Ptyr_pPase"/>
</dbReference>
<organism evidence="3 4">
    <name type="scientific">Tepidibacter thalassicus DSM 15285</name>
    <dbReference type="NCBI Taxonomy" id="1123350"/>
    <lineage>
        <taxon>Bacteria</taxon>
        <taxon>Bacillati</taxon>
        <taxon>Bacillota</taxon>
        <taxon>Clostridia</taxon>
        <taxon>Peptostreptococcales</taxon>
        <taxon>Peptostreptococcaceae</taxon>
        <taxon>Tepidibacter</taxon>
    </lineage>
</organism>
<dbReference type="Gene3D" id="3.40.50.2300">
    <property type="match status" value="1"/>
</dbReference>
<dbReference type="GO" id="GO:0046685">
    <property type="term" value="P:response to arsenic-containing substance"/>
    <property type="evidence" value="ECO:0007669"/>
    <property type="project" value="UniProtKB-KW"/>
</dbReference>
<dbReference type="EMBL" id="FQXH01000019">
    <property type="protein sequence ID" value="SHH36548.1"/>
    <property type="molecule type" value="Genomic_DNA"/>
</dbReference>
<evidence type="ECO:0000313" key="3">
    <source>
        <dbReference type="EMBL" id="SHH36548.1"/>
    </source>
</evidence>
<dbReference type="Pfam" id="PF01451">
    <property type="entry name" value="LMWPc"/>
    <property type="match status" value="1"/>
</dbReference>
<name>A0A1M5SE48_9FIRM</name>
<dbReference type="STRING" id="1123350.SAMN02744040_01723"/>
<feature type="domain" description="Phosphotyrosine protein phosphatase I" evidence="2">
    <location>
        <begin position="3"/>
        <end position="127"/>
    </location>
</feature>
<dbReference type="PANTHER" id="PTHR43428:SF1">
    <property type="entry name" value="ARSENATE REDUCTASE"/>
    <property type="match status" value="1"/>
</dbReference>